<dbReference type="Pfam" id="PF04463">
    <property type="entry name" value="2-thiour_desulf"/>
    <property type="match status" value="1"/>
</dbReference>
<gene>
    <name evidence="2" type="ORF">TthHB5018_d26480</name>
</gene>
<dbReference type="Pfam" id="PF08349">
    <property type="entry name" value="DUF1722"/>
    <property type="match status" value="1"/>
</dbReference>
<protein>
    <recommendedName>
        <fullName evidence="1">DUF1722 domain-containing protein</fullName>
    </recommendedName>
</protein>
<reference evidence="3" key="1">
    <citation type="submission" date="2021-01" db="EMBL/GenBank/DDBJ databases">
        <title>Complete Genome Sequence of Thermus thermophilus Strain HB5018, Isolated from Mine Onsen Hot Spring.</title>
        <authorList>
            <person name="Miyazaki K."/>
            <person name="Moriya T."/>
            <person name="Nemoto N."/>
            <person name="Oshima T."/>
            <person name="Yura K."/>
            <person name="Bessho Y."/>
        </authorList>
    </citation>
    <scope>NUCLEOTIDE SEQUENCE [LARGE SCALE GENOMIC DNA]</scope>
    <source>
        <strain evidence="3">HB5018</strain>
        <plasmid evidence="3">pHB5018d</plasmid>
    </source>
</reference>
<dbReference type="Proteomes" id="UP000596099">
    <property type="component" value="Plasmid pHB5018d"/>
</dbReference>
<feature type="domain" description="DUF1722" evidence="1">
    <location>
        <begin position="190"/>
        <end position="306"/>
    </location>
</feature>
<dbReference type="EMBL" id="AP024273">
    <property type="protein sequence ID" value="BCP67714.1"/>
    <property type="molecule type" value="Genomic_DNA"/>
</dbReference>
<keyword evidence="2" id="KW-0614">Plasmid</keyword>
<sequence>MSPGAWPRPRVVVSACLGFAAVRYSGELIPDKVVAALKEHVDFVPVCPEVEIGLGVPRPVVRLVRGEEGPRMVQPKTGEDLTERMRAFSQRFLQGLGEVEGFLLKNRSPSCALKDAKRYAHAEGGGVVGKGPGLFAQAVEEAFPLLPKEDEGRLTNPRIRAHFFTRIFALARLRRVEDLPGLMAFHARYKLLLLAYNQKEARALGRLLAGARGRPFPEVHGAYEEGFLRATERPWRLGAMADALLHAFGHFKKALAPREKAHFLDLLADFREERLPLEAPLALLASWARRFAEPYVEAQALLEPYPRALMHVPGA</sequence>
<accession>A0A7R7TGK1</accession>
<evidence type="ECO:0000313" key="3">
    <source>
        <dbReference type="Proteomes" id="UP000596099"/>
    </source>
</evidence>
<evidence type="ECO:0000259" key="1">
    <source>
        <dbReference type="Pfam" id="PF08349"/>
    </source>
</evidence>
<dbReference type="PANTHER" id="PTHR30087">
    <property type="entry name" value="INNER MEMBRANE PROTEIN"/>
    <property type="match status" value="1"/>
</dbReference>
<dbReference type="InterPro" id="IPR013560">
    <property type="entry name" value="DUF1722"/>
</dbReference>
<dbReference type="InterPro" id="IPR007553">
    <property type="entry name" value="2-thiour_desulf"/>
</dbReference>
<evidence type="ECO:0000313" key="2">
    <source>
        <dbReference type="EMBL" id="BCP67714.1"/>
    </source>
</evidence>
<dbReference type="RefSeq" id="WP_024119841.1">
    <property type="nucleotide sequence ID" value="NZ_AP024273.1"/>
</dbReference>
<geneLocation type="plasmid" evidence="2 3">
    <name>pHB5018d</name>
</geneLocation>
<proteinExistence type="predicted"/>
<dbReference type="InterPro" id="IPR017087">
    <property type="entry name" value="UCP037004"/>
</dbReference>
<dbReference type="PANTHER" id="PTHR30087:SF0">
    <property type="entry name" value="INNER MEMBRANE PROTEIN"/>
    <property type="match status" value="1"/>
</dbReference>
<name>A0A7R7TGK1_THETH</name>
<organism evidence="2 3">
    <name type="scientific">Thermus thermophilus</name>
    <dbReference type="NCBI Taxonomy" id="274"/>
    <lineage>
        <taxon>Bacteria</taxon>
        <taxon>Thermotogati</taxon>
        <taxon>Deinococcota</taxon>
        <taxon>Deinococci</taxon>
        <taxon>Thermales</taxon>
        <taxon>Thermaceae</taxon>
        <taxon>Thermus</taxon>
    </lineage>
</organism>
<dbReference type="AlphaFoldDB" id="A0A7R7TGK1"/>
<dbReference type="PIRSF" id="PIRSF037004">
    <property type="entry name" value="UCP037004"/>
    <property type="match status" value="1"/>
</dbReference>